<comment type="caution">
    <text evidence="6">The sequence shown here is derived from an EMBL/GenBank/DDBJ whole genome shotgun (WGS) entry which is preliminary data.</text>
</comment>
<gene>
    <name evidence="6" type="ORF">MKW98_018572</name>
</gene>
<keyword evidence="7" id="KW-1185">Reference proteome</keyword>
<evidence type="ECO:0000256" key="3">
    <source>
        <dbReference type="SAM" id="Coils"/>
    </source>
</evidence>
<organism evidence="6 7">
    <name type="scientific">Papaver atlanticum</name>
    <dbReference type="NCBI Taxonomy" id="357466"/>
    <lineage>
        <taxon>Eukaryota</taxon>
        <taxon>Viridiplantae</taxon>
        <taxon>Streptophyta</taxon>
        <taxon>Embryophyta</taxon>
        <taxon>Tracheophyta</taxon>
        <taxon>Spermatophyta</taxon>
        <taxon>Magnoliopsida</taxon>
        <taxon>Ranunculales</taxon>
        <taxon>Papaveraceae</taxon>
        <taxon>Papaveroideae</taxon>
        <taxon>Papaver</taxon>
    </lineage>
</organism>
<protein>
    <recommendedName>
        <fullName evidence="5">Bromo domain-containing protein</fullName>
    </recommendedName>
</protein>
<name>A0AAD4T2Q6_9MAGN</name>
<dbReference type="Pfam" id="PF00439">
    <property type="entry name" value="Bromodomain"/>
    <property type="match status" value="1"/>
</dbReference>
<dbReference type="InterPro" id="IPR036427">
    <property type="entry name" value="Bromodomain-like_sf"/>
</dbReference>
<sequence>MAASEKTVVRNRVKVRLPQVGSRTELIEAESKQGFHEMYSATSEGGNLQNFGNSCSSKERKTCASKVVENESNQLEKFITEMPNVEFISPDAHKSRRLLELDGRKMKRQRTNTIDIELLNCSSGRSFTYCEEKTSMEMSKREKSAALVARVGEPGPGKCMYGQIGKRQILDYEKRLDCTKILRKLMTHPDSWIFNRPVDPIELNIPDYFSIITEPMDLGTVKQKLQAKKYLDSSVFASDVRLTFSNAMRYNPPSNYVHGLARELNNDFESLWRAVQAKWSSESSMVAQKPTLNKRSEEAQTLRKGGPKENAPSCLNQLPEISLSPSLRTKMRKDIMEISKGKVSGDLLNCLRRSGLINQMEEKIQIDIDAFDDEKLSKWHKIIRPYLNSEPATSVLVKKSGGNGSIQKKLHNGARVNITPNTKVAARVDGGSMDSKGIGQKELSQSSNSDRVQCVNTSAHPGGPHNLDPLANGTGGREISTLDPNADDDRKVKYSASPATPVMPVASREVEGVDDDGQMTPEKALRAAMLKGRFADTIVRAKHNTLLCNGEKGDSVKMQKEKEILEKKQEQAKIRVASEVALRRSRELELKMQRQREREAARIALEKMEKTVQIYENLEILKDIEKLARHQAYGSSIVSPLKKLGLFLKADYAEEEKEEEEEDVVVNFYADLEDGEILS</sequence>
<dbReference type="PANTHER" id="PTHR46136:SF19">
    <property type="entry name" value="TRANSCRIPTION FACTOR GTE12"/>
    <property type="match status" value="1"/>
</dbReference>
<dbReference type="AlphaFoldDB" id="A0AAD4T2Q6"/>
<evidence type="ECO:0000256" key="2">
    <source>
        <dbReference type="PROSITE-ProRule" id="PRU00035"/>
    </source>
</evidence>
<dbReference type="Proteomes" id="UP001202328">
    <property type="component" value="Unassembled WGS sequence"/>
</dbReference>
<dbReference type="PROSITE" id="PS50014">
    <property type="entry name" value="BROMODOMAIN_2"/>
    <property type="match status" value="1"/>
</dbReference>
<feature type="domain" description="Bromo" evidence="5">
    <location>
        <begin position="186"/>
        <end position="258"/>
    </location>
</feature>
<dbReference type="SMART" id="SM00297">
    <property type="entry name" value="BROMO"/>
    <property type="match status" value="1"/>
</dbReference>
<feature type="region of interest" description="Disordered" evidence="4">
    <location>
        <begin position="458"/>
        <end position="477"/>
    </location>
</feature>
<feature type="coiled-coil region" evidence="3">
    <location>
        <begin position="555"/>
        <end position="618"/>
    </location>
</feature>
<evidence type="ECO:0000256" key="4">
    <source>
        <dbReference type="SAM" id="MobiDB-lite"/>
    </source>
</evidence>
<dbReference type="SUPFAM" id="SSF47370">
    <property type="entry name" value="Bromodomain"/>
    <property type="match status" value="1"/>
</dbReference>
<accession>A0AAD4T2Q6</accession>
<evidence type="ECO:0000256" key="1">
    <source>
        <dbReference type="ARBA" id="ARBA00023117"/>
    </source>
</evidence>
<evidence type="ECO:0000313" key="6">
    <source>
        <dbReference type="EMBL" id="KAI3938016.1"/>
    </source>
</evidence>
<evidence type="ECO:0000259" key="5">
    <source>
        <dbReference type="PROSITE" id="PS50014"/>
    </source>
</evidence>
<dbReference type="PRINTS" id="PR00503">
    <property type="entry name" value="BROMODOMAIN"/>
</dbReference>
<feature type="region of interest" description="Disordered" evidence="4">
    <location>
        <begin position="286"/>
        <end position="314"/>
    </location>
</feature>
<dbReference type="EMBL" id="JAJJMB010005585">
    <property type="protein sequence ID" value="KAI3938016.1"/>
    <property type="molecule type" value="Genomic_DNA"/>
</dbReference>
<keyword evidence="1 2" id="KW-0103">Bromodomain</keyword>
<feature type="region of interest" description="Disordered" evidence="4">
    <location>
        <begin position="429"/>
        <end position="449"/>
    </location>
</feature>
<reference evidence="6" key="1">
    <citation type="submission" date="2022-04" db="EMBL/GenBank/DDBJ databases">
        <title>A functionally conserved STORR gene fusion in Papaver species that diverged 16.8 million years ago.</title>
        <authorList>
            <person name="Catania T."/>
        </authorList>
    </citation>
    <scope>NUCLEOTIDE SEQUENCE</scope>
    <source>
        <strain evidence="6">S-188037</strain>
    </source>
</reference>
<dbReference type="InterPro" id="IPR001487">
    <property type="entry name" value="Bromodomain"/>
</dbReference>
<evidence type="ECO:0000313" key="7">
    <source>
        <dbReference type="Proteomes" id="UP001202328"/>
    </source>
</evidence>
<dbReference type="InterPro" id="IPR052442">
    <property type="entry name" value="Env_Response_Regulator"/>
</dbReference>
<proteinExistence type="predicted"/>
<keyword evidence="3" id="KW-0175">Coiled coil</keyword>
<dbReference type="Gene3D" id="1.20.920.10">
    <property type="entry name" value="Bromodomain-like"/>
    <property type="match status" value="1"/>
</dbReference>
<dbReference type="PANTHER" id="PTHR46136">
    <property type="entry name" value="TRANSCRIPTION FACTOR GTE8"/>
    <property type="match status" value="1"/>
</dbReference>